<dbReference type="RefSeq" id="WP_346751459.1">
    <property type="nucleotide sequence ID" value="NZ_JAUJEA010000002.1"/>
</dbReference>
<dbReference type="InterPro" id="IPR003673">
    <property type="entry name" value="CoA-Trfase_fam_III"/>
</dbReference>
<gene>
    <name evidence="2" type="ORF">QQ008_08705</name>
</gene>
<dbReference type="InterPro" id="IPR050483">
    <property type="entry name" value="CoA-transferase_III_domain"/>
</dbReference>
<dbReference type="PANTHER" id="PTHR48207">
    <property type="entry name" value="SUCCINATE--HYDROXYMETHYLGLUTARATE COA-TRANSFERASE"/>
    <property type="match status" value="1"/>
</dbReference>
<name>A0ABT8KL47_9BACT</name>
<evidence type="ECO:0000256" key="1">
    <source>
        <dbReference type="ARBA" id="ARBA00022679"/>
    </source>
</evidence>
<dbReference type="Gene3D" id="3.30.1540.10">
    <property type="entry name" value="formyl-coa transferase, domain 3"/>
    <property type="match status" value="1"/>
</dbReference>
<keyword evidence="3" id="KW-1185">Reference proteome</keyword>
<dbReference type="InterPro" id="IPR023606">
    <property type="entry name" value="CoA-Trfase_III_dom_1_sf"/>
</dbReference>
<dbReference type="PANTHER" id="PTHR48207:SF3">
    <property type="entry name" value="SUCCINATE--HYDROXYMETHYLGLUTARATE COA-TRANSFERASE"/>
    <property type="match status" value="1"/>
</dbReference>
<accession>A0ABT8KL47</accession>
<sequence length="401" mass="44320">MAQNKQIFSDLKVLELASVLAGPSVGQFFAELGADVIKVENLLTNGDVTRHWKLKNEQGEISAYFASTNWSKKSMAIDLNKIKGLEIIHQLVGKIDVVIASYKAGDAEKLKVDYQTLASINPQLIYGQITGYGDDDPRTGYDAIIQAESGFMYMNGEPGGSRLKMPVALIDILAAHHLKEAVLIAMIDRMKNGKGKQVTVSLYDAAISSLANQASNYLVAGQVPEKMGSGHPNICPYGNTFKTSDDHEIILAVGTDKQFQSLCKIIECEELATNPKFANNAERVKNRDDLLLILERKIKNFPKKEILIRLHNNRIPAGSVNNLEEVFSQDLAKNMLITDHTQNRVSLKGVKNMAAKSTIFGMTSHFAPPPLIGEHTTEILKDILSYNQQKIDRLRNEKAIS</sequence>
<proteinExistence type="predicted"/>
<keyword evidence="1" id="KW-0808">Transferase</keyword>
<comment type="caution">
    <text evidence="2">The sequence shown here is derived from an EMBL/GenBank/DDBJ whole genome shotgun (WGS) entry which is preliminary data.</text>
</comment>
<dbReference type="EMBL" id="JAUJEA010000002">
    <property type="protein sequence ID" value="MDN5201439.1"/>
    <property type="molecule type" value="Genomic_DNA"/>
</dbReference>
<dbReference type="InterPro" id="IPR044855">
    <property type="entry name" value="CoA-Trfase_III_dom3_sf"/>
</dbReference>
<protein>
    <submittedName>
        <fullName evidence="2">CaiB/BaiF CoA-transferase family protein</fullName>
    </submittedName>
</protein>
<dbReference type="SUPFAM" id="SSF89796">
    <property type="entry name" value="CoA-transferase family III (CaiB/BaiF)"/>
    <property type="match status" value="1"/>
</dbReference>
<evidence type="ECO:0000313" key="2">
    <source>
        <dbReference type="EMBL" id="MDN5201439.1"/>
    </source>
</evidence>
<dbReference type="Pfam" id="PF02515">
    <property type="entry name" value="CoA_transf_3"/>
    <property type="match status" value="1"/>
</dbReference>
<dbReference type="Gene3D" id="3.40.50.10540">
    <property type="entry name" value="Crotonobetainyl-coa:carnitine coa-transferase, domain 1"/>
    <property type="match status" value="1"/>
</dbReference>
<reference evidence="2" key="1">
    <citation type="submission" date="2023-06" db="EMBL/GenBank/DDBJ databases">
        <title>Genomic of Parafulvivirga corallium.</title>
        <authorList>
            <person name="Wang G."/>
        </authorList>
    </citation>
    <scope>NUCLEOTIDE SEQUENCE</scope>
    <source>
        <strain evidence="2">BMA10</strain>
    </source>
</reference>
<dbReference type="Proteomes" id="UP001172082">
    <property type="component" value="Unassembled WGS sequence"/>
</dbReference>
<organism evidence="2 3">
    <name type="scientific">Splendidivirga corallicola</name>
    <dbReference type="NCBI Taxonomy" id="3051826"/>
    <lineage>
        <taxon>Bacteria</taxon>
        <taxon>Pseudomonadati</taxon>
        <taxon>Bacteroidota</taxon>
        <taxon>Cytophagia</taxon>
        <taxon>Cytophagales</taxon>
        <taxon>Splendidivirgaceae</taxon>
        <taxon>Splendidivirga</taxon>
    </lineage>
</organism>
<evidence type="ECO:0000313" key="3">
    <source>
        <dbReference type="Proteomes" id="UP001172082"/>
    </source>
</evidence>